<dbReference type="PANTHER" id="PTHR37422:SF17">
    <property type="entry name" value="O-ANTIGEN LIGASE"/>
    <property type="match status" value="1"/>
</dbReference>
<feature type="domain" description="O-antigen ligase-related" evidence="6">
    <location>
        <begin position="203"/>
        <end position="342"/>
    </location>
</feature>
<dbReference type="Pfam" id="PF04932">
    <property type="entry name" value="Wzy_C"/>
    <property type="match status" value="1"/>
</dbReference>
<feature type="transmembrane region" description="Helical" evidence="5">
    <location>
        <begin position="36"/>
        <end position="54"/>
    </location>
</feature>
<evidence type="ECO:0000256" key="2">
    <source>
        <dbReference type="ARBA" id="ARBA00022692"/>
    </source>
</evidence>
<evidence type="ECO:0000256" key="3">
    <source>
        <dbReference type="ARBA" id="ARBA00022989"/>
    </source>
</evidence>
<feature type="transmembrane region" description="Helical" evidence="5">
    <location>
        <begin position="363"/>
        <end position="379"/>
    </location>
</feature>
<feature type="transmembrane region" description="Helical" evidence="5">
    <location>
        <begin position="91"/>
        <end position="108"/>
    </location>
</feature>
<dbReference type="InterPro" id="IPR051533">
    <property type="entry name" value="WaaL-like"/>
</dbReference>
<keyword evidence="3 5" id="KW-1133">Transmembrane helix</keyword>
<feature type="transmembrane region" description="Helical" evidence="5">
    <location>
        <begin position="385"/>
        <end position="404"/>
    </location>
</feature>
<feature type="transmembrane region" description="Helical" evidence="5">
    <location>
        <begin position="326"/>
        <end position="351"/>
    </location>
</feature>
<name>A0ABX2I9L7_BLAHA</name>
<evidence type="ECO:0000256" key="5">
    <source>
        <dbReference type="SAM" id="Phobius"/>
    </source>
</evidence>
<comment type="subcellular location">
    <subcellularLocation>
        <location evidence="1">Membrane</location>
        <topology evidence="1">Multi-pass membrane protein</topology>
    </subcellularLocation>
</comment>
<keyword evidence="8" id="KW-1185">Reference proteome</keyword>
<evidence type="ECO:0000313" key="7">
    <source>
        <dbReference type="EMBL" id="NSJ86854.1"/>
    </source>
</evidence>
<feature type="transmembrane region" description="Helical" evidence="5">
    <location>
        <begin position="197"/>
        <end position="230"/>
    </location>
</feature>
<evidence type="ECO:0000313" key="8">
    <source>
        <dbReference type="Proteomes" id="UP000822142"/>
    </source>
</evidence>
<protein>
    <submittedName>
        <fullName evidence="7">O-antigen ligase family protein</fullName>
    </submittedName>
</protein>
<gene>
    <name evidence="7" type="ORF">G5A70_11880</name>
</gene>
<reference evidence="7 8" key="1">
    <citation type="journal article" date="2020" name="Cell Host Microbe">
        <title>Functional and Genomic Variation between Human-Derived Isolates of Lachnospiraceae Reveals Inter- and Intra-Species Diversity.</title>
        <authorList>
            <person name="Sorbara M.T."/>
            <person name="Littmann E.R."/>
            <person name="Fontana E."/>
            <person name="Moody T.U."/>
            <person name="Kohout C.E."/>
            <person name="Gjonbalaj M."/>
            <person name="Eaton V."/>
            <person name="Seok R."/>
            <person name="Leiner I.M."/>
            <person name="Pamer E.G."/>
        </authorList>
    </citation>
    <scope>NUCLEOTIDE SEQUENCE [LARGE SCALE GENOMIC DNA]</scope>
    <source>
        <strain evidence="7 8">MSK.15.26</strain>
    </source>
</reference>
<proteinExistence type="predicted"/>
<evidence type="ECO:0000256" key="4">
    <source>
        <dbReference type="ARBA" id="ARBA00023136"/>
    </source>
</evidence>
<keyword evidence="4 5" id="KW-0472">Membrane</keyword>
<comment type="caution">
    <text evidence="7">The sequence shown here is derived from an EMBL/GenBank/DDBJ whole genome shotgun (WGS) entry which is preliminary data.</text>
</comment>
<feature type="transmembrane region" description="Helical" evidence="5">
    <location>
        <begin position="115"/>
        <end position="133"/>
    </location>
</feature>
<keyword evidence="7" id="KW-0436">Ligase</keyword>
<dbReference type="EMBL" id="JAAITA010000017">
    <property type="protein sequence ID" value="NSJ86854.1"/>
    <property type="molecule type" value="Genomic_DNA"/>
</dbReference>
<dbReference type="RefSeq" id="WP_173749851.1">
    <property type="nucleotide sequence ID" value="NZ_JAAITA010000017.1"/>
</dbReference>
<keyword evidence="2 5" id="KW-0812">Transmembrane</keyword>
<feature type="transmembrane region" description="Helical" evidence="5">
    <location>
        <begin position="12"/>
        <end position="30"/>
    </location>
</feature>
<sequence length="422" mass="47958">MKTKECFDLKENRIPEILIALLINLIIFSANNKLMMYTKHLSLFVVVLCLGLFISKKEYLIKINRYKVIYFAFVMTIMVSCVWVSSVSAILDYSLYFISGICIIFSDFSKSFYHYLLKIFKVIFGIFIFSMFLEALVPNVFHIIFGFASFGDVEMRALTSGGAIAGLAFEKAYAAFICNVGLGIIFAEFVANKSYKYIIESIVVMLALMMTGKRTLFIIPIAVLLIYVILFSKNNKFIKLAGVGLGVTGFVIIAYTVIPGASLIIDRIINNEGDVLSGRENFWNYAMEMFHQNPLVGKGFMSFNDYVFNQGFRYYGERWNYQAHNVYIQLLGETGIIGCALIVILIVLIAIKAISIAKKESNFWNVLLVYWIVLFGIYSLTGNTLYYPCQLIILVLEILLISNIKKIKDVSYKVGKSIKWKL</sequence>
<organism evidence="7 8">
    <name type="scientific">Blautia hansenii</name>
    <name type="common">Ruminococcus hansenii</name>
    <dbReference type="NCBI Taxonomy" id="1322"/>
    <lineage>
        <taxon>Bacteria</taxon>
        <taxon>Bacillati</taxon>
        <taxon>Bacillota</taxon>
        <taxon>Clostridia</taxon>
        <taxon>Lachnospirales</taxon>
        <taxon>Lachnospiraceae</taxon>
        <taxon>Blautia</taxon>
    </lineage>
</organism>
<dbReference type="Proteomes" id="UP000822142">
    <property type="component" value="Unassembled WGS sequence"/>
</dbReference>
<feature type="transmembrane region" description="Helical" evidence="5">
    <location>
        <begin position="171"/>
        <end position="191"/>
    </location>
</feature>
<dbReference type="GO" id="GO:0016874">
    <property type="term" value="F:ligase activity"/>
    <property type="evidence" value="ECO:0007669"/>
    <property type="project" value="UniProtKB-KW"/>
</dbReference>
<evidence type="ECO:0000259" key="6">
    <source>
        <dbReference type="Pfam" id="PF04932"/>
    </source>
</evidence>
<dbReference type="InterPro" id="IPR007016">
    <property type="entry name" value="O-antigen_ligase-rel_domated"/>
</dbReference>
<feature type="transmembrane region" description="Helical" evidence="5">
    <location>
        <begin position="237"/>
        <end position="258"/>
    </location>
</feature>
<dbReference type="PANTHER" id="PTHR37422">
    <property type="entry name" value="TEICHURONIC ACID BIOSYNTHESIS PROTEIN TUAE"/>
    <property type="match status" value="1"/>
</dbReference>
<accession>A0ABX2I9L7</accession>
<feature type="transmembrane region" description="Helical" evidence="5">
    <location>
        <begin position="66"/>
        <end position="85"/>
    </location>
</feature>
<evidence type="ECO:0000256" key="1">
    <source>
        <dbReference type="ARBA" id="ARBA00004141"/>
    </source>
</evidence>